<dbReference type="AlphaFoldDB" id="A0A3N4LYB2"/>
<feature type="non-terminal residue" evidence="2">
    <location>
        <position position="287"/>
    </location>
</feature>
<feature type="non-terminal residue" evidence="2">
    <location>
        <position position="1"/>
    </location>
</feature>
<dbReference type="EMBL" id="ML121537">
    <property type="protein sequence ID" value="RPB25661.1"/>
    <property type="molecule type" value="Genomic_DNA"/>
</dbReference>
<dbReference type="PROSITE" id="PS50213">
    <property type="entry name" value="FAS1"/>
    <property type="match status" value="2"/>
</dbReference>
<name>A0A3N4LYB2_9PEZI</name>
<feature type="domain" description="FAS1" evidence="1">
    <location>
        <begin position="157"/>
        <end position="286"/>
    </location>
</feature>
<sequence>NATNIRDALQNYPNLSSFLELLNQHKDFETLINTVNQKTILVPTNSAMVSTVLNRLSFTDQQALLQYHVLNGTQQESSFAAPGGATMQTFLQGNQFANLGGGQPNVVFTSKFGDSGQGNETHSAQVFSGLGTKSAIEPLNITFSGGIVHAVNTMLSLPETCTSTAKQVNLNGLITALRRTNLTEYIDTTPRITCFAPSDAAFNSSGSPDQNLSPDLLAQALKYHTLQGDYIGYTSTWKDGQELTTLAGDSVVVKHADGVWWVNDVKVLQANVMTSNGVAHVLDGVSI</sequence>
<dbReference type="GO" id="GO:0030198">
    <property type="term" value="P:extracellular matrix organization"/>
    <property type="evidence" value="ECO:0007669"/>
    <property type="project" value="TreeGrafter"/>
</dbReference>
<reference evidence="2 3" key="1">
    <citation type="journal article" date="2018" name="Nat. Ecol. Evol.">
        <title>Pezizomycetes genomes reveal the molecular basis of ectomycorrhizal truffle lifestyle.</title>
        <authorList>
            <person name="Murat C."/>
            <person name="Payen T."/>
            <person name="Noel B."/>
            <person name="Kuo A."/>
            <person name="Morin E."/>
            <person name="Chen J."/>
            <person name="Kohler A."/>
            <person name="Krizsan K."/>
            <person name="Balestrini R."/>
            <person name="Da Silva C."/>
            <person name="Montanini B."/>
            <person name="Hainaut M."/>
            <person name="Levati E."/>
            <person name="Barry K.W."/>
            <person name="Belfiori B."/>
            <person name="Cichocki N."/>
            <person name="Clum A."/>
            <person name="Dockter R.B."/>
            <person name="Fauchery L."/>
            <person name="Guy J."/>
            <person name="Iotti M."/>
            <person name="Le Tacon F."/>
            <person name="Lindquist E.A."/>
            <person name="Lipzen A."/>
            <person name="Malagnac F."/>
            <person name="Mello A."/>
            <person name="Molinier V."/>
            <person name="Miyauchi S."/>
            <person name="Poulain J."/>
            <person name="Riccioni C."/>
            <person name="Rubini A."/>
            <person name="Sitrit Y."/>
            <person name="Splivallo R."/>
            <person name="Traeger S."/>
            <person name="Wang M."/>
            <person name="Zifcakova L."/>
            <person name="Wipf D."/>
            <person name="Zambonelli A."/>
            <person name="Paolocci F."/>
            <person name="Nowrousian M."/>
            <person name="Ottonello S."/>
            <person name="Baldrian P."/>
            <person name="Spatafora J.W."/>
            <person name="Henrissat B."/>
            <person name="Nagy L.G."/>
            <person name="Aury J.M."/>
            <person name="Wincker P."/>
            <person name="Grigoriev I.V."/>
            <person name="Bonfante P."/>
            <person name="Martin F.M."/>
        </authorList>
    </citation>
    <scope>NUCLEOTIDE SEQUENCE [LARGE SCALE GENOMIC DNA]</scope>
    <source>
        <strain evidence="2 3">ATCC MYA-4762</strain>
    </source>
</reference>
<dbReference type="Proteomes" id="UP000267821">
    <property type="component" value="Unassembled WGS sequence"/>
</dbReference>
<dbReference type="InParanoid" id="A0A3N4LYB2"/>
<accession>A0A3N4LYB2</accession>
<dbReference type="InterPro" id="IPR000782">
    <property type="entry name" value="FAS1_domain"/>
</dbReference>
<dbReference type="InterPro" id="IPR036378">
    <property type="entry name" value="FAS1_dom_sf"/>
</dbReference>
<evidence type="ECO:0000313" key="3">
    <source>
        <dbReference type="Proteomes" id="UP000267821"/>
    </source>
</evidence>
<dbReference type="Pfam" id="PF02469">
    <property type="entry name" value="Fasciclin"/>
    <property type="match status" value="2"/>
</dbReference>
<evidence type="ECO:0000259" key="1">
    <source>
        <dbReference type="PROSITE" id="PS50213"/>
    </source>
</evidence>
<dbReference type="OrthoDB" id="286301at2759"/>
<dbReference type="GO" id="GO:0007155">
    <property type="term" value="P:cell adhesion"/>
    <property type="evidence" value="ECO:0007669"/>
    <property type="project" value="TreeGrafter"/>
</dbReference>
<proteinExistence type="predicted"/>
<keyword evidence="3" id="KW-1185">Reference proteome</keyword>
<dbReference type="STRING" id="1051890.A0A3N4LYB2"/>
<organism evidence="2 3">
    <name type="scientific">Terfezia boudieri ATCC MYA-4762</name>
    <dbReference type="NCBI Taxonomy" id="1051890"/>
    <lineage>
        <taxon>Eukaryota</taxon>
        <taxon>Fungi</taxon>
        <taxon>Dikarya</taxon>
        <taxon>Ascomycota</taxon>
        <taxon>Pezizomycotina</taxon>
        <taxon>Pezizomycetes</taxon>
        <taxon>Pezizales</taxon>
        <taxon>Pezizaceae</taxon>
        <taxon>Terfezia</taxon>
    </lineage>
</organism>
<dbReference type="SMART" id="SM00554">
    <property type="entry name" value="FAS1"/>
    <property type="match status" value="2"/>
</dbReference>
<evidence type="ECO:0000313" key="2">
    <source>
        <dbReference type="EMBL" id="RPB25661.1"/>
    </source>
</evidence>
<dbReference type="InterPro" id="IPR050904">
    <property type="entry name" value="Adhesion/Biosynth-related"/>
</dbReference>
<gene>
    <name evidence="2" type="ORF">L211DRAFT_767788</name>
</gene>
<dbReference type="GO" id="GO:0050839">
    <property type="term" value="F:cell adhesion molecule binding"/>
    <property type="evidence" value="ECO:0007669"/>
    <property type="project" value="TreeGrafter"/>
</dbReference>
<dbReference type="Gene3D" id="2.30.180.10">
    <property type="entry name" value="FAS1 domain"/>
    <property type="match status" value="2"/>
</dbReference>
<feature type="domain" description="FAS1" evidence="1">
    <location>
        <begin position="2"/>
        <end position="155"/>
    </location>
</feature>
<dbReference type="PANTHER" id="PTHR10900:SF77">
    <property type="entry name" value="FI19380P1"/>
    <property type="match status" value="1"/>
</dbReference>
<dbReference type="PANTHER" id="PTHR10900">
    <property type="entry name" value="PERIOSTIN-RELATED"/>
    <property type="match status" value="1"/>
</dbReference>
<dbReference type="GO" id="GO:0031012">
    <property type="term" value="C:extracellular matrix"/>
    <property type="evidence" value="ECO:0007669"/>
    <property type="project" value="TreeGrafter"/>
</dbReference>
<protein>
    <submittedName>
        <fullName evidence="2">FAS1 domain-containing protein</fullName>
    </submittedName>
</protein>
<dbReference type="SUPFAM" id="SSF82153">
    <property type="entry name" value="FAS1 domain"/>
    <property type="match status" value="2"/>
</dbReference>